<evidence type="ECO:0000313" key="1">
    <source>
        <dbReference type="Proteomes" id="UP000046393"/>
    </source>
</evidence>
<accession>A0A0N5AVJ9</accession>
<keyword evidence="1" id="KW-1185">Reference proteome</keyword>
<protein>
    <submittedName>
        <fullName evidence="2">Uncharacterized protein</fullName>
    </submittedName>
</protein>
<reference evidence="2" key="1">
    <citation type="submission" date="2017-02" db="UniProtKB">
        <authorList>
            <consortium name="WormBaseParasite"/>
        </authorList>
    </citation>
    <scope>IDENTIFICATION</scope>
</reference>
<dbReference type="AlphaFoldDB" id="A0A0N5AVJ9"/>
<dbReference type="Proteomes" id="UP000046393">
    <property type="component" value="Unplaced"/>
</dbReference>
<dbReference type="WBParaSite" id="SMUV_0000892001-mRNA-1">
    <property type="protein sequence ID" value="SMUV_0000892001-mRNA-1"/>
    <property type="gene ID" value="SMUV_0000892001"/>
</dbReference>
<evidence type="ECO:0000313" key="2">
    <source>
        <dbReference type="WBParaSite" id="SMUV_0000892001-mRNA-1"/>
    </source>
</evidence>
<organism evidence="1 2">
    <name type="scientific">Syphacia muris</name>
    <dbReference type="NCBI Taxonomy" id="451379"/>
    <lineage>
        <taxon>Eukaryota</taxon>
        <taxon>Metazoa</taxon>
        <taxon>Ecdysozoa</taxon>
        <taxon>Nematoda</taxon>
        <taxon>Chromadorea</taxon>
        <taxon>Rhabditida</taxon>
        <taxon>Spirurina</taxon>
        <taxon>Oxyuridomorpha</taxon>
        <taxon>Oxyuroidea</taxon>
        <taxon>Oxyuridae</taxon>
        <taxon>Syphacia</taxon>
    </lineage>
</organism>
<name>A0A0N5AVJ9_9BILA</name>
<proteinExistence type="predicted"/>
<sequence length="117" mass="13425">MDGSALEKRSRFGVAVWLIDLDSLITFDQLRKKQARENFLTHRCCCYCYNTVRTSALRSFLILDLRCNVRSVEEASEDDLSGVTKSRLRTDAGTDKFVGKKKKRKVELFQTKAAIRS</sequence>